<comment type="caution">
    <text evidence="3">The sequence shown here is derived from an EMBL/GenBank/DDBJ whole genome shotgun (WGS) entry which is preliminary data.</text>
</comment>
<reference evidence="3 4" key="1">
    <citation type="submission" date="2019-04" db="EMBL/GenBank/DDBJ databases">
        <title>Draft genome sequences of Streptomyces avermitilis NBRC 14893.</title>
        <authorList>
            <person name="Komaki H."/>
            <person name="Tamura T."/>
            <person name="Hosoyama A."/>
        </authorList>
    </citation>
    <scope>NUCLEOTIDE SEQUENCE [LARGE SCALE GENOMIC DNA]</scope>
    <source>
        <strain evidence="3 4">NBRC 14893</strain>
    </source>
</reference>
<evidence type="ECO:0000313" key="3">
    <source>
        <dbReference type="EMBL" id="GDY68728.1"/>
    </source>
</evidence>
<dbReference type="EMBL" id="BJHX01000001">
    <property type="protein sequence ID" value="GDY68728.1"/>
    <property type="molecule type" value="Genomic_DNA"/>
</dbReference>
<keyword evidence="2" id="KW-0472">Membrane</keyword>
<sequence>MTRPSLLRRAAAAAIGVDRRPARATALTPARDLTLARRAAAAVIGIRSYRDPGPTTPRTPHPAGNFPSSMRVWEVRRRPGAVTRGPATGTLPPEGEDDAAHHASLSLSHESSARPDRPARAVGSTPLPPVVIGVSGVPANRRRPRRAPVLAAAAAVLAIVLGALAYGTAPSSDKQPPSPNEQPPSRVVVGDVPDPYVGTWKTTITNADGENTRTLVIKQGRIGDKVLNLTADGPHYHCTFRARLASVTSGSIRLSSSTVTAASPASSCEPGGPTAMAILSDGRLQRTNDTNGETLTYTRSR</sequence>
<gene>
    <name evidence="3" type="ORF">SAV14893_081210</name>
</gene>
<keyword evidence="2" id="KW-0812">Transmembrane</keyword>
<proteinExistence type="predicted"/>
<name>A0A4D4MA41_STRAX</name>
<protein>
    <submittedName>
        <fullName evidence="3">Uncharacterized protein</fullName>
    </submittedName>
</protein>
<feature type="region of interest" description="Disordered" evidence="1">
    <location>
        <begin position="169"/>
        <end position="192"/>
    </location>
</feature>
<accession>A0A4D4MA41</accession>
<keyword evidence="2" id="KW-1133">Transmembrane helix</keyword>
<dbReference type="RefSeq" id="WP_037652439.1">
    <property type="nucleotide sequence ID" value="NZ_BAABTN010000050.1"/>
</dbReference>
<evidence type="ECO:0000256" key="1">
    <source>
        <dbReference type="SAM" id="MobiDB-lite"/>
    </source>
</evidence>
<feature type="transmembrane region" description="Helical" evidence="2">
    <location>
        <begin position="149"/>
        <end position="169"/>
    </location>
</feature>
<evidence type="ECO:0000256" key="2">
    <source>
        <dbReference type="SAM" id="Phobius"/>
    </source>
</evidence>
<feature type="region of interest" description="Disordered" evidence="1">
    <location>
        <begin position="48"/>
        <end position="125"/>
    </location>
</feature>
<dbReference type="Proteomes" id="UP000302139">
    <property type="component" value="Unassembled WGS sequence"/>
</dbReference>
<organism evidence="3 4">
    <name type="scientific">Streptomyces avermitilis</name>
    <dbReference type="NCBI Taxonomy" id="33903"/>
    <lineage>
        <taxon>Bacteria</taxon>
        <taxon>Bacillati</taxon>
        <taxon>Actinomycetota</taxon>
        <taxon>Actinomycetes</taxon>
        <taxon>Kitasatosporales</taxon>
        <taxon>Streptomycetaceae</taxon>
        <taxon>Streptomyces</taxon>
    </lineage>
</organism>
<evidence type="ECO:0000313" key="4">
    <source>
        <dbReference type="Proteomes" id="UP000302139"/>
    </source>
</evidence>
<dbReference type="AlphaFoldDB" id="A0A4D4MA41"/>